<evidence type="ECO:0000313" key="2">
    <source>
        <dbReference type="Proteomes" id="UP000785679"/>
    </source>
</evidence>
<organism evidence="1 2">
    <name type="scientific">Halteria grandinella</name>
    <dbReference type="NCBI Taxonomy" id="5974"/>
    <lineage>
        <taxon>Eukaryota</taxon>
        <taxon>Sar</taxon>
        <taxon>Alveolata</taxon>
        <taxon>Ciliophora</taxon>
        <taxon>Intramacronucleata</taxon>
        <taxon>Spirotrichea</taxon>
        <taxon>Stichotrichia</taxon>
        <taxon>Sporadotrichida</taxon>
        <taxon>Halteriidae</taxon>
        <taxon>Halteria</taxon>
    </lineage>
</organism>
<dbReference type="EMBL" id="RRYP01007846">
    <property type="protein sequence ID" value="TNV80193.1"/>
    <property type="molecule type" value="Genomic_DNA"/>
</dbReference>
<gene>
    <name evidence="1" type="ORF">FGO68_gene99</name>
</gene>
<dbReference type="Proteomes" id="UP000785679">
    <property type="component" value="Unassembled WGS sequence"/>
</dbReference>
<accession>A0A8J8T3K5</accession>
<dbReference type="AlphaFoldDB" id="A0A8J8T3K5"/>
<comment type="caution">
    <text evidence="1">The sequence shown here is derived from an EMBL/GenBank/DDBJ whole genome shotgun (WGS) entry which is preliminary data.</text>
</comment>
<evidence type="ECO:0000313" key="1">
    <source>
        <dbReference type="EMBL" id="TNV80193.1"/>
    </source>
</evidence>
<proteinExistence type="predicted"/>
<keyword evidence="2" id="KW-1185">Reference proteome</keyword>
<protein>
    <submittedName>
        <fullName evidence="1">Uncharacterized protein</fullName>
    </submittedName>
</protein>
<name>A0A8J8T3K5_HALGN</name>
<reference evidence="1" key="1">
    <citation type="submission" date="2019-06" db="EMBL/GenBank/DDBJ databases">
        <authorList>
            <person name="Zheng W."/>
        </authorList>
    </citation>
    <scope>NUCLEOTIDE SEQUENCE</scope>
    <source>
        <strain evidence="1">QDHG01</strain>
    </source>
</reference>
<sequence>MHHDICLIALDRICLRGVISHQLIQLQSDPDDPPAVLVLVVYLADGLLDQVVEGDVVLPAPVVLRVLVAQRARPRLRDRLSEVGRVLYLEVGDALFNRGGDLLWAEADTSQVVHSASQLLSVCVEEVNGGLDAVVDVDHGQEGLGLQEALVLAMLQGLEEDLGRVHSSAVERVLLTGYHAGVPDAPEVHSKLLIVVCAELLVEDLGHAVHGGRLQDRVGGRLVLLEVVASKDGDGRGEEDLRVVFSCDVHGSDSTIHIHIKGLIWVELATG</sequence>